<dbReference type="AlphaFoldDB" id="B2W2F7"/>
<sequence>MAQEPFTRNTESNLATGDDALGPQRESEIVMSIIVRPTPTPTQPFHFDFLLADY</sequence>
<reference evidence="3" key="1">
    <citation type="journal article" date="2013" name="G3 (Bethesda)">
        <title>Comparative genomics of a plant-pathogenic fungus, Pyrenophora tritici-repentis, reveals transduplication and the impact of repeat elements on pathogenicity and population divergence.</title>
        <authorList>
            <person name="Manning V.A."/>
            <person name="Pandelova I."/>
            <person name="Dhillon B."/>
            <person name="Wilhelm L.J."/>
            <person name="Goodwin S.B."/>
            <person name="Berlin A.M."/>
            <person name="Figueroa M."/>
            <person name="Freitag M."/>
            <person name="Hane J.K."/>
            <person name="Henrissat B."/>
            <person name="Holman W.H."/>
            <person name="Kodira C.D."/>
            <person name="Martin J."/>
            <person name="Oliver R.P."/>
            <person name="Robbertse B."/>
            <person name="Schackwitz W."/>
            <person name="Schwartz D.C."/>
            <person name="Spatafora J.W."/>
            <person name="Turgeon B.G."/>
            <person name="Yandava C."/>
            <person name="Young S."/>
            <person name="Zhou S."/>
            <person name="Zeng Q."/>
            <person name="Grigoriev I.V."/>
            <person name="Ma L.-J."/>
            <person name="Ciuffetti L.M."/>
        </authorList>
    </citation>
    <scope>NUCLEOTIDE SEQUENCE [LARGE SCALE GENOMIC DNA]</scope>
    <source>
        <strain evidence="3">Pt-1C-BFP</strain>
    </source>
</reference>
<organism evidence="2 3">
    <name type="scientific">Pyrenophora tritici-repentis (strain Pt-1C-BFP)</name>
    <name type="common">Wheat tan spot fungus</name>
    <name type="synonym">Drechslera tritici-repentis</name>
    <dbReference type="NCBI Taxonomy" id="426418"/>
    <lineage>
        <taxon>Eukaryota</taxon>
        <taxon>Fungi</taxon>
        <taxon>Dikarya</taxon>
        <taxon>Ascomycota</taxon>
        <taxon>Pezizomycotina</taxon>
        <taxon>Dothideomycetes</taxon>
        <taxon>Pleosporomycetidae</taxon>
        <taxon>Pleosporales</taxon>
        <taxon>Pleosporineae</taxon>
        <taxon>Pleosporaceae</taxon>
        <taxon>Pyrenophora</taxon>
    </lineage>
</organism>
<proteinExistence type="predicted"/>
<dbReference type="HOGENOM" id="CLU_3051453_0_0_1"/>
<feature type="compositionally biased region" description="Polar residues" evidence="1">
    <location>
        <begin position="1"/>
        <end position="15"/>
    </location>
</feature>
<accession>B2W2F7</accession>
<evidence type="ECO:0000256" key="1">
    <source>
        <dbReference type="SAM" id="MobiDB-lite"/>
    </source>
</evidence>
<protein>
    <submittedName>
        <fullName evidence="2">Uncharacterized protein</fullName>
    </submittedName>
</protein>
<evidence type="ECO:0000313" key="2">
    <source>
        <dbReference type="EMBL" id="EDU46443.1"/>
    </source>
</evidence>
<dbReference type="Proteomes" id="UP000001471">
    <property type="component" value="Unassembled WGS sequence"/>
</dbReference>
<dbReference type="EMBL" id="DS231617">
    <property type="protein sequence ID" value="EDU46443.1"/>
    <property type="molecule type" value="Genomic_DNA"/>
</dbReference>
<feature type="region of interest" description="Disordered" evidence="1">
    <location>
        <begin position="1"/>
        <end position="23"/>
    </location>
</feature>
<gene>
    <name evidence="2" type="ORF">PTRG_03605</name>
</gene>
<name>B2W2F7_PYRTR</name>
<dbReference type="InParanoid" id="B2W2F7"/>
<evidence type="ECO:0000313" key="3">
    <source>
        <dbReference type="Proteomes" id="UP000001471"/>
    </source>
</evidence>